<accession>A0ABM6WRP1</accession>
<evidence type="ECO:0000313" key="2">
    <source>
        <dbReference type="Proteomes" id="UP000249922"/>
    </source>
</evidence>
<sequence length="110" mass="11598">MQRALGAWLEAERDLAHSGSWDPACDHWLRDAEAARAAVGAALDALCEPLPNGLRTGRCCGCAADPGAGAQRGWRELPPHVVGRPLALLRCPGGIAARAEVLSEARPRRG</sequence>
<evidence type="ECO:0000313" key="1">
    <source>
        <dbReference type="EMBL" id="AWX93251.1"/>
    </source>
</evidence>
<keyword evidence="2" id="KW-1185">Reference proteome</keyword>
<reference evidence="1 2" key="1">
    <citation type="submission" date="2018-06" db="EMBL/GenBank/DDBJ databases">
        <title>Complete genome sequence of Paracoccus mutanolyticus strain RSP-02 isolated from cellulosic waste.</title>
        <authorList>
            <person name="Amrutha R.N."/>
            <person name="Shrivastav A."/>
            <person name="Buddana S.K."/>
            <person name="Deshpande U."/>
            <person name="Prakasham R.S."/>
        </authorList>
    </citation>
    <scope>NUCLEOTIDE SEQUENCE [LARGE SCALE GENOMIC DNA]</scope>
    <source>
        <strain evidence="1 2">RSP-02</strain>
    </source>
</reference>
<dbReference type="EMBL" id="CP030239">
    <property type="protein sequence ID" value="AWX93251.1"/>
    <property type="molecule type" value="Genomic_DNA"/>
</dbReference>
<protein>
    <recommendedName>
        <fullName evidence="3">DUF2934 domain-containing protein</fullName>
    </recommendedName>
</protein>
<dbReference type="Proteomes" id="UP000249922">
    <property type="component" value="Chromosome"/>
</dbReference>
<organism evidence="1 2">
    <name type="scientific">Paracoccus mutanolyticus</name>
    <dbReference type="NCBI Taxonomy" id="1499308"/>
    <lineage>
        <taxon>Bacteria</taxon>
        <taxon>Pseudomonadati</taxon>
        <taxon>Pseudomonadota</taxon>
        <taxon>Alphaproteobacteria</taxon>
        <taxon>Rhodobacterales</taxon>
        <taxon>Paracoccaceae</taxon>
        <taxon>Paracoccus</taxon>
    </lineage>
</organism>
<evidence type="ECO:0008006" key="3">
    <source>
        <dbReference type="Google" id="ProtNLM"/>
    </source>
</evidence>
<gene>
    <name evidence="1" type="ORF">DPM13_09355</name>
</gene>
<proteinExistence type="predicted"/>
<name>A0ABM6WRP1_9RHOB</name>